<dbReference type="InterPro" id="IPR044999">
    <property type="entry name" value="CbbY-like"/>
</dbReference>
<dbReference type="InParanoid" id="A0A061GDJ1"/>
<dbReference type="PANTHER" id="PTHR42896">
    <property type="entry name" value="XYLULOSE-1,5-BISPHOSPHATE (XUBP) PHOSPHATASE"/>
    <property type="match status" value="1"/>
</dbReference>
<proteinExistence type="predicted"/>
<accession>A0A061GDJ1</accession>
<dbReference type="InterPro" id="IPR023198">
    <property type="entry name" value="PGP-like_dom2"/>
</dbReference>
<evidence type="ECO:0000313" key="1">
    <source>
        <dbReference type="EMBL" id="EOY27483.1"/>
    </source>
</evidence>
<dbReference type="Gene3D" id="1.10.150.240">
    <property type="entry name" value="Putative phosphatase, domain 2"/>
    <property type="match status" value="1"/>
</dbReference>
<organism evidence="1 2">
    <name type="scientific">Theobroma cacao</name>
    <name type="common">Cacao</name>
    <name type="synonym">Cocoa</name>
    <dbReference type="NCBI Taxonomy" id="3641"/>
    <lineage>
        <taxon>Eukaryota</taxon>
        <taxon>Viridiplantae</taxon>
        <taxon>Streptophyta</taxon>
        <taxon>Embryophyta</taxon>
        <taxon>Tracheophyta</taxon>
        <taxon>Spermatophyta</taxon>
        <taxon>Magnoliopsida</taxon>
        <taxon>eudicotyledons</taxon>
        <taxon>Gunneridae</taxon>
        <taxon>Pentapetalae</taxon>
        <taxon>rosids</taxon>
        <taxon>malvids</taxon>
        <taxon>Malvales</taxon>
        <taxon>Malvaceae</taxon>
        <taxon>Byttnerioideae</taxon>
        <taxon>Theobroma</taxon>
    </lineage>
</organism>
<dbReference type="Gramene" id="EOY27483">
    <property type="protein sequence ID" value="EOY27483"/>
    <property type="gene ID" value="TCM_029322"/>
</dbReference>
<dbReference type="PANTHER" id="PTHR42896:SF3">
    <property type="entry name" value="PROTEIN, PUTATIVE, EXPRESSED-RELATED"/>
    <property type="match status" value="1"/>
</dbReference>
<name>A0A061GDJ1_THECC</name>
<gene>
    <name evidence="1" type="ORF">TCM_029322</name>
</gene>
<dbReference type="SUPFAM" id="SSF56784">
    <property type="entry name" value="HAD-like"/>
    <property type="match status" value="1"/>
</dbReference>
<dbReference type="OMA" id="DCANWSE"/>
<evidence type="ECO:0000313" key="2">
    <source>
        <dbReference type="Proteomes" id="UP000026915"/>
    </source>
</evidence>
<protein>
    <submittedName>
        <fullName evidence="1">Haloacid dehalogenase-like hydrolase (HAD) superfamily protein, putative isoform 1</fullName>
    </submittedName>
</protein>
<dbReference type="GO" id="GO:0016787">
    <property type="term" value="F:hydrolase activity"/>
    <property type="evidence" value="ECO:0007669"/>
    <property type="project" value="UniProtKB-KW"/>
</dbReference>
<dbReference type="InterPro" id="IPR023214">
    <property type="entry name" value="HAD_sf"/>
</dbReference>
<dbReference type="AlphaFoldDB" id="A0A061GDJ1"/>
<dbReference type="InterPro" id="IPR036412">
    <property type="entry name" value="HAD-like_sf"/>
</dbReference>
<dbReference type="EMBL" id="CM001884">
    <property type="protein sequence ID" value="EOY27483.1"/>
    <property type="molecule type" value="Genomic_DNA"/>
</dbReference>
<sequence length="376" mass="41374">METASCSILYTLRFSANTMTASMNNNKLYYETSLPKNRLCLLPSFPSAFPRNFNFRGKNRQLNGFAAFSSPSSAQNQNPSQELAVLLEVDGVLMDAYRLGNRQAFNLAFQKLGLDCANWTEPVYSDLLRRSADNEERMLMLYFNRIGWPTSLPTSEKEAFVKSVLREKKIALEELMLKSLPLRPGVENFIDDACNKGIPVIILASYSKSGDKIARSIVQRLGHERLSKIKVIGNEEVEKSLYGQLVFGKAMTSSLDEQLAKEARKAASAEKQRIAKEVASILKVSVDIDTSSSESLEKIVAALRAGAEIAGIPVYKCILIAGSKSGVAGAEQIGMPRVVLRSSFTSRAEFPSANAIMDGFGGADLTISKLCQKRWS</sequence>
<keyword evidence="2" id="KW-1185">Reference proteome</keyword>
<dbReference type="HOGENOM" id="CLU_057989_1_0_1"/>
<reference evidence="1 2" key="1">
    <citation type="journal article" date="2013" name="Genome Biol.">
        <title>The genome sequence of the most widely cultivated cacao type and its use to identify candidate genes regulating pod color.</title>
        <authorList>
            <person name="Motamayor J.C."/>
            <person name="Mockaitis K."/>
            <person name="Schmutz J."/>
            <person name="Haiminen N."/>
            <person name="Iii D.L."/>
            <person name="Cornejo O."/>
            <person name="Findley S.D."/>
            <person name="Zheng P."/>
            <person name="Utro F."/>
            <person name="Royaert S."/>
            <person name="Saski C."/>
            <person name="Jenkins J."/>
            <person name="Podicheti R."/>
            <person name="Zhao M."/>
            <person name="Scheffler B.E."/>
            <person name="Stack J.C."/>
            <person name="Feltus F.A."/>
            <person name="Mustiga G.M."/>
            <person name="Amores F."/>
            <person name="Phillips W."/>
            <person name="Marelli J.P."/>
            <person name="May G.D."/>
            <person name="Shapiro H."/>
            <person name="Ma J."/>
            <person name="Bustamante C.D."/>
            <person name="Schnell R.J."/>
            <person name="Main D."/>
            <person name="Gilbert D."/>
            <person name="Parida L."/>
            <person name="Kuhn D.N."/>
        </authorList>
    </citation>
    <scope>NUCLEOTIDE SEQUENCE [LARGE SCALE GENOMIC DNA]</scope>
    <source>
        <strain evidence="2">cv. Matina 1-6</strain>
    </source>
</reference>
<dbReference type="eggNOG" id="ENOG502QS8V">
    <property type="taxonomic scope" value="Eukaryota"/>
</dbReference>
<dbReference type="Proteomes" id="UP000026915">
    <property type="component" value="Chromosome 6"/>
</dbReference>
<dbReference type="Gene3D" id="3.40.50.1000">
    <property type="entry name" value="HAD superfamily/HAD-like"/>
    <property type="match status" value="1"/>
</dbReference>
<dbReference type="FunCoup" id="A0A061GDJ1">
    <property type="interactions" value="1053"/>
</dbReference>
<keyword evidence="1" id="KW-0378">Hydrolase</keyword>